<evidence type="ECO:0000313" key="3">
    <source>
        <dbReference type="Proteomes" id="UP000466307"/>
    </source>
</evidence>
<feature type="domain" description="ER-bound oxygenase mpaB/mpaB'/Rubber oxygenase catalytic" evidence="1">
    <location>
        <begin position="3"/>
        <end position="214"/>
    </location>
</feature>
<sequence length="240" mass="27675">MVYRYLGDRRFAYALPRALTLQILHPGNAAGLVAHVPRGLWTHKQRAVSEMIYIAYSNRDLTSVIRTAHAHVKGVDGFGDRYHALDPDLFFFQHATYVDTLFTAVETFDHRLDADERDLLYRDCCRWYAKYDISARIMPTTYHEFVEWFDDYCATRLRTSPDSDSLRERALNPNTWYPARVPSGAVRALLHPRACELLGVEVSRSDRMSLRAFTFRTTLLATLIGRHAMLIPAARHDPDN</sequence>
<name>A0A7K3LMQ4_9ACTN</name>
<gene>
    <name evidence="2" type="ORF">GYA93_08045</name>
</gene>
<evidence type="ECO:0000313" key="2">
    <source>
        <dbReference type="EMBL" id="NDK89530.1"/>
    </source>
</evidence>
<accession>A0A7K3LMQ4</accession>
<dbReference type="GO" id="GO:0016491">
    <property type="term" value="F:oxidoreductase activity"/>
    <property type="evidence" value="ECO:0007669"/>
    <property type="project" value="InterPro"/>
</dbReference>
<comment type="caution">
    <text evidence="2">The sequence shown here is derived from an EMBL/GenBank/DDBJ whole genome shotgun (WGS) entry which is preliminary data.</text>
</comment>
<dbReference type="Pfam" id="PF09995">
    <property type="entry name" value="MPAB_Lcp_cat"/>
    <property type="match status" value="1"/>
</dbReference>
<dbReference type="PANTHER" id="PTHR36151">
    <property type="entry name" value="BLR2777 PROTEIN"/>
    <property type="match status" value="1"/>
</dbReference>
<dbReference type="InterPro" id="IPR018713">
    <property type="entry name" value="MPAB/Lcp_cat_dom"/>
</dbReference>
<dbReference type="EMBL" id="JAADZU010000019">
    <property type="protein sequence ID" value="NDK89530.1"/>
    <property type="molecule type" value="Genomic_DNA"/>
</dbReference>
<dbReference type="Proteomes" id="UP000466307">
    <property type="component" value="Unassembled WGS sequence"/>
</dbReference>
<dbReference type="AlphaFoldDB" id="A0A7K3LMQ4"/>
<reference evidence="2 3" key="1">
    <citation type="submission" date="2020-01" db="EMBL/GenBank/DDBJ databases">
        <title>Investigation of new actinobacteria for the biodesulphurisation of diesel fuel.</title>
        <authorList>
            <person name="Athi Narayanan S.M."/>
        </authorList>
    </citation>
    <scope>NUCLEOTIDE SEQUENCE [LARGE SCALE GENOMIC DNA]</scope>
    <source>
        <strain evidence="2 3">213E</strain>
    </source>
</reference>
<proteinExistence type="predicted"/>
<dbReference type="PANTHER" id="PTHR36151:SF3">
    <property type="entry name" value="ER-BOUND OXYGENASE MPAB_MPAB'_RUBBER OXYGENASE CATALYTIC DOMAIN-CONTAINING PROTEIN"/>
    <property type="match status" value="1"/>
</dbReference>
<evidence type="ECO:0000259" key="1">
    <source>
        <dbReference type="Pfam" id="PF09995"/>
    </source>
</evidence>
<organism evidence="2 3">
    <name type="scientific">Gordonia desulfuricans</name>
    <dbReference type="NCBI Taxonomy" id="89051"/>
    <lineage>
        <taxon>Bacteria</taxon>
        <taxon>Bacillati</taxon>
        <taxon>Actinomycetota</taxon>
        <taxon>Actinomycetes</taxon>
        <taxon>Mycobacteriales</taxon>
        <taxon>Gordoniaceae</taxon>
        <taxon>Gordonia</taxon>
    </lineage>
</organism>
<protein>
    <submittedName>
        <fullName evidence="2">DUF2236 domain-containing protein</fullName>
    </submittedName>
</protein>
<keyword evidence="3" id="KW-1185">Reference proteome</keyword>